<dbReference type="RefSeq" id="WP_206230182.1">
    <property type="nucleotide sequence ID" value="NZ_JAFIWB010000017.1"/>
</dbReference>
<proteinExistence type="predicted"/>
<sequence length="174" mass="18511">MEEKLDRLLADIAHLKQKLEADKTVAERIFWVMEKTLAPLAIAVLAFCGNTAADKISAGQLALARLGVQAKQNEFARTLQSKYVELFYADITSGDPERQGNALGLLRLMDPGLALQLATFVAANPAASPSIKTQAEATRQQIQRDNGNGAPAANAPTLPSPAAASPSLPPARPR</sequence>
<evidence type="ECO:0000313" key="2">
    <source>
        <dbReference type="EMBL" id="MBN6103366.1"/>
    </source>
</evidence>
<accession>A0ABS3B7G8</accession>
<reference evidence="2 3" key="1">
    <citation type="submission" date="2021-02" db="EMBL/GenBank/DDBJ databases">
        <title>Taxonomically Unique Crown Gall-Associated Xanthomonas Stains Have Deficiency in Virulence Repertories.</title>
        <authorList>
            <person name="Mafakheri H."/>
            <person name="Taghavi S.M."/>
            <person name="Dimkic I."/>
            <person name="Nemanja K."/>
            <person name="Osdaghi E."/>
        </authorList>
    </citation>
    <scope>NUCLEOTIDE SEQUENCE [LARGE SCALE GENOMIC DNA]</scope>
    <source>
        <strain evidence="2 3">FX4</strain>
    </source>
</reference>
<organism evidence="2 3">
    <name type="scientific">Xanthomonas bonasiae</name>
    <dbReference type="NCBI Taxonomy" id="2810351"/>
    <lineage>
        <taxon>Bacteria</taxon>
        <taxon>Pseudomonadati</taxon>
        <taxon>Pseudomonadota</taxon>
        <taxon>Gammaproteobacteria</taxon>
        <taxon>Lysobacterales</taxon>
        <taxon>Lysobacteraceae</taxon>
        <taxon>Xanthomonas</taxon>
    </lineage>
</organism>
<gene>
    <name evidence="2" type="ORF">JR064_14460</name>
</gene>
<feature type="compositionally biased region" description="Low complexity" evidence="1">
    <location>
        <begin position="146"/>
        <end position="166"/>
    </location>
</feature>
<keyword evidence="3" id="KW-1185">Reference proteome</keyword>
<comment type="caution">
    <text evidence="2">The sequence shown here is derived from an EMBL/GenBank/DDBJ whole genome shotgun (WGS) entry which is preliminary data.</text>
</comment>
<dbReference type="Proteomes" id="UP000695802">
    <property type="component" value="Unassembled WGS sequence"/>
</dbReference>
<name>A0ABS3B7G8_9XANT</name>
<evidence type="ECO:0000313" key="3">
    <source>
        <dbReference type="Proteomes" id="UP000695802"/>
    </source>
</evidence>
<feature type="compositionally biased region" description="Polar residues" evidence="1">
    <location>
        <begin position="131"/>
        <end position="145"/>
    </location>
</feature>
<dbReference type="EMBL" id="JAFIWB010000017">
    <property type="protein sequence ID" value="MBN6103366.1"/>
    <property type="molecule type" value="Genomic_DNA"/>
</dbReference>
<evidence type="ECO:0000256" key="1">
    <source>
        <dbReference type="SAM" id="MobiDB-lite"/>
    </source>
</evidence>
<feature type="region of interest" description="Disordered" evidence="1">
    <location>
        <begin position="131"/>
        <end position="174"/>
    </location>
</feature>
<protein>
    <submittedName>
        <fullName evidence="2">Uncharacterized protein</fullName>
    </submittedName>
</protein>